<keyword evidence="3 6" id="KW-0489">Methyltransferase</keyword>
<evidence type="ECO:0000256" key="5">
    <source>
        <dbReference type="ARBA" id="ARBA00022691"/>
    </source>
</evidence>
<evidence type="ECO:0000313" key="7">
    <source>
        <dbReference type="EMBL" id="MFC4636107.1"/>
    </source>
</evidence>
<dbReference type="RefSeq" id="WP_379981980.1">
    <property type="nucleotide sequence ID" value="NZ_JBHSFV010000015.1"/>
</dbReference>
<dbReference type="InterPro" id="IPR016909">
    <property type="entry name" value="rRNA_lsu_MeTfrase_F"/>
</dbReference>
<evidence type="ECO:0000256" key="4">
    <source>
        <dbReference type="ARBA" id="ARBA00022679"/>
    </source>
</evidence>
<reference evidence="8" key="1">
    <citation type="journal article" date="2019" name="Int. J. Syst. Evol. Microbiol.">
        <title>The Global Catalogue of Microorganisms (GCM) 10K type strain sequencing project: providing services to taxonomists for standard genome sequencing and annotation.</title>
        <authorList>
            <consortium name="The Broad Institute Genomics Platform"/>
            <consortium name="The Broad Institute Genome Sequencing Center for Infectious Disease"/>
            <person name="Wu L."/>
            <person name="Ma J."/>
        </authorList>
    </citation>
    <scope>NUCLEOTIDE SEQUENCE [LARGE SCALE GENOMIC DNA]</scope>
    <source>
        <strain evidence="8">YJ-61-S</strain>
    </source>
</reference>
<dbReference type="PIRSF" id="PIRSF029038">
    <property type="entry name" value="Mtase_YbiN_prd"/>
    <property type="match status" value="1"/>
</dbReference>
<evidence type="ECO:0000256" key="1">
    <source>
        <dbReference type="ARBA" id="ARBA00022490"/>
    </source>
</evidence>
<dbReference type="SUPFAM" id="SSF53335">
    <property type="entry name" value="S-adenosyl-L-methionine-dependent methyltransferases"/>
    <property type="match status" value="1"/>
</dbReference>
<keyword evidence="1 6" id="KW-0963">Cytoplasm</keyword>
<dbReference type="CDD" id="cd02440">
    <property type="entry name" value="AdoMet_MTases"/>
    <property type="match status" value="1"/>
</dbReference>
<comment type="caution">
    <text evidence="7">The sequence shown here is derived from an EMBL/GenBank/DDBJ whole genome shotgun (WGS) entry which is preliminary data.</text>
</comment>
<gene>
    <name evidence="6 7" type="primary">rlmF</name>
    <name evidence="7" type="ORF">ACFO3O_19530</name>
</gene>
<proteinExistence type="inferred from homology"/>
<evidence type="ECO:0000256" key="3">
    <source>
        <dbReference type="ARBA" id="ARBA00022603"/>
    </source>
</evidence>
<keyword evidence="4 6" id="KW-0808">Transferase</keyword>
<sequence length="284" mass="32249">MHPKNQHTTSYDFDQLQACTPALSEYVFVNEHQTKTIDFSNAEAVKALNKALLAHFYQIKHWDLPKGYLCPPIPSRVDYIHYIADLMGSKKSCRGLDVGVGANCIYPLLATHIYKWSMVGADISEVSVAIARQNASKSQADSDIDIRLQTNPAYLFEGIINPGEYFDFTMCNPPFFGSEEEAKKVNRQKNKRLHLGKDTKRNFGGISNELWCNGGEALFVKRMIKQSVAFKKQVGHFTTLISKNEHLPKLTKQLNKLDAFHTIVNMEQGNKKSRILIWNFNASY</sequence>
<comment type="catalytic activity">
    <reaction evidence="6">
        <text>adenosine(1618) in 23S rRNA + S-adenosyl-L-methionine = N(6)-methyladenosine(1618) in 23S rRNA + S-adenosyl-L-homocysteine + H(+)</text>
        <dbReference type="Rhea" id="RHEA:16497"/>
        <dbReference type="Rhea" id="RHEA-COMP:10229"/>
        <dbReference type="Rhea" id="RHEA-COMP:10231"/>
        <dbReference type="ChEBI" id="CHEBI:15378"/>
        <dbReference type="ChEBI" id="CHEBI:57856"/>
        <dbReference type="ChEBI" id="CHEBI:59789"/>
        <dbReference type="ChEBI" id="CHEBI:74411"/>
        <dbReference type="ChEBI" id="CHEBI:74449"/>
        <dbReference type="EC" id="2.1.1.181"/>
    </reaction>
</comment>
<comment type="subcellular location">
    <subcellularLocation>
        <location evidence="6">Cytoplasm</location>
    </subcellularLocation>
</comment>
<dbReference type="HAMAP" id="MF_01848">
    <property type="entry name" value="23SrRNA_methyltr_F"/>
    <property type="match status" value="1"/>
</dbReference>
<accession>A0ABV9I101</accession>
<comment type="function">
    <text evidence="6">Specifically methylates the adenine in position 1618 of 23S rRNA.</text>
</comment>
<keyword evidence="2 6" id="KW-0698">rRNA processing</keyword>
<dbReference type="InterPro" id="IPR010286">
    <property type="entry name" value="METTL16/RlmF"/>
</dbReference>
<dbReference type="InterPro" id="IPR029063">
    <property type="entry name" value="SAM-dependent_MTases_sf"/>
</dbReference>
<evidence type="ECO:0000256" key="6">
    <source>
        <dbReference type="HAMAP-Rule" id="MF_01848"/>
    </source>
</evidence>
<dbReference type="Gene3D" id="3.40.50.150">
    <property type="entry name" value="Vaccinia Virus protein VP39"/>
    <property type="match status" value="1"/>
</dbReference>
<name>A0ABV9I101_9FLAO</name>
<organism evidence="7 8">
    <name type="scientific">Dokdonia ponticola</name>
    <dbReference type="NCBI Taxonomy" id="2041041"/>
    <lineage>
        <taxon>Bacteria</taxon>
        <taxon>Pseudomonadati</taxon>
        <taxon>Bacteroidota</taxon>
        <taxon>Flavobacteriia</taxon>
        <taxon>Flavobacteriales</taxon>
        <taxon>Flavobacteriaceae</taxon>
        <taxon>Dokdonia</taxon>
    </lineage>
</organism>
<evidence type="ECO:0000313" key="8">
    <source>
        <dbReference type="Proteomes" id="UP001596043"/>
    </source>
</evidence>
<dbReference type="GO" id="GO:0052907">
    <property type="term" value="F:23S rRNA (adenine(1618)-N(6))-methyltransferase activity"/>
    <property type="evidence" value="ECO:0007669"/>
    <property type="project" value="UniProtKB-EC"/>
</dbReference>
<keyword evidence="5 6" id="KW-0949">S-adenosyl-L-methionine</keyword>
<evidence type="ECO:0000256" key="2">
    <source>
        <dbReference type="ARBA" id="ARBA00022552"/>
    </source>
</evidence>
<dbReference type="PANTHER" id="PTHR13393:SF0">
    <property type="entry name" value="RNA N6-ADENOSINE-METHYLTRANSFERASE METTL16"/>
    <property type="match status" value="1"/>
</dbReference>
<dbReference type="Proteomes" id="UP001596043">
    <property type="component" value="Unassembled WGS sequence"/>
</dbReference>
<keyword evidence="8" id="KW-1185">Reference proteome</keyword>
<dbReference type="EC" id="2.1.1.181" evidence="6"/>
<dbReference type="NCBIfam" id="NF008725">
    <property type="entry name" value="PRK11727.1"/>
    <property type="match status" value="1"/>
</dbReference>
<dbReference type="PANTHER" id="PTHR13393">
    <property type="entry name" value="SAM-DEPENDENT METHYLTRANSFERASE"/>
    <property type="match status" value="1"/>
</dbReference>
<dbReference type="EMBL" id="JBHSFV010000015">
    <property type="protein sequence ID" value="MFC4636107.1"/>
    <property type="molecule type" value="Genomic_DNA"/>
</dbReference>
<comment type="similarity">
    <text evidence="6">Belongs to the methyltransferase superfamily. METTL16/RlmF family.</text>
</comment>
<protein>
    <recommendedName>
        <fullName evidence="6">Ribosomal RNA large subunit methyltransferase F</fullName>
        <ecNumber evidence="6">2.1.1.181</ecNumber>
    </recommendedName>
    <alternativeName>
        <fullName evidence="6">23S rRNA mA1618 methyltransferase</fullName>
    </alternativeName>
    <alternativeName>
        <fullName evidence="6">rRNA adenine N-6-methyltransferase</fullName>
    </alternativeName>
</protein>
<dbReference type="Pfam" id="PF05971">
    <property type="entry name" value="Methyltransf_10"/>
    <property type="match status" value="1"/>
</dbReference>